<evidence type="ECO:0000313" key="7">
    <source>
        <dbReference type="Proteomes" id="UP000571950"/>
    </source>
</evidence>
<dbReference type="PROSITE" id="PS50931">
    <property type="entry name" value="HTH_LYSR"/>
    <property type="match status" value="1"/>
</dbReference>
<evidence type="ECO:0000256" key="2">
    <source>
        <dbReference type="ARBA" id="ARBA00023015"/>
    </source>
</evidence>
<dbReference type="InterPro" id="IPR005119">
    <property type="entry name" value="LysR_subst-bd"/>
</dbReference>
<sequence length="342" mass="38426">MRFDRLDLNLLVALDALLSECSVSLAAERICLSQSATSSALGRLRDYFGDDLLVQKGRQMVLTARAESLVEPVRAVLEQIRTTIAVSPPFDPATSDRAIRIMASDYMTEVLLASAFTELQEKAPHMRFEIQPLNEALLETLERGFVDLLITIDYAISTDHPSQILFEDDYVVVGWSGNPAMAQPMTKDLYFELGHVTPRFGRARVSAFEDWFVRRQKRQRRVEIITPSFMSVPGFVVGSNRVTTMHRRLAARLTEYLPLVVKEMPLEIPPIREAVQWHISGNNDPAIRWIVEHLAACARSPATASPPLPDDSVVLLEEKRRDVSREELSAQFQSHAAGQGRS</sequence>
<keyword evidence="4" id="KW-0804">Transcription</keyword>
<comment type="similarity">
    <text evidence="1">Belongs to the LysR transcriptional regulatory family.</text>
</comment>
<dbReference type="InterPro" id="IPR050389">
    <property type="entry name" value="LysR-type_TF"/>
</dbReference>
<dbReference type="Proteomes" id="UP000571950">
    <property type="component" value="Unassembled WGS sequence"/>
</dbReference>
<accession>A0A7W6FRZ4</accession>
<name>A0A7W6FRZ4_9SPHN</name>
<evidence type="ECO:0000256" key="4">
    <source>
        <dbReference type="ARBA" id="ARBA00023163"/>
    </source>
</evidence>
<dbReference type="Pfam" id="PF00126">
    <property type="entry name" value="HTH_1"/>
    <property type="match status" value="1"/>
</dbReference>
<evidence type="ECO:0000259" key="5">
    <source>
        <dbReference type="PROSITE" id="PS50931"/>
    </source>
</evidence>
<dbReference type="AlphaFoldDB" id="A0A7W6FRZ4"/>
<dbReference type="GO" id="GO:0003700">
    <property type="term" value="F:DNA-binding transcription factor activity"/>
    <property type="evidence" value="ECO:0007669"/>
    <property type="project" value="InterPro"/>
</dbReference>
<keyword evidence="2" id="KW-0805">Transcription regulation</keyword>
<feature type="domain" description="HTH lysR-type" evidence="5">
    <location>
        <begin position="6"/>
        <end position="63"/>
    </location>
</feature>
<keyword evidence="3 6" id="KW-0238">DNA-binding</keyword>
<dbReference type="SUPFAM" id="SSF53850">
    <property type="entry name" value="Periplasmic binding protein-like II"/>
    <property type="match status" value="1"/>
</dbReference>
<dbReference type="Gene3D" id="3.40.190.10">
    <property type="entry name" value="Periplasmic binding protein-like II"/>
    <property type="match status" value="2"/>
</dbReference>
<dbReference type="PANTHER" id="PTHR30118">
    <property type="entry name" value="HTH-TYPE TRANSCRIPTIONAL REGULATOR LEUO-RELATED"/>
    <property type="match status" value="1"/>
</dbReference>
<evidence type="ECO:0000256" key="1">
    <source>
        <dbReference type="ARBA" id="ARBA00009437"/>
    </source>
</evidence>
<organism evidence="6 7">
    <name type="scientific">Sphingobium jiangsuense</name>
    <dbReference type="NCBI Taxonomy" id="870476"/>
    <lineage>
        <taxon>Bacteria</taxon>
        <taxon>Pseudomonadati</taxon>
        <taxon>Pseudomonadota</taxon>
        <taxon>Alphaproteobacteria</taxon>
        <taxon>Sphingomonadales</taxon>
        <taxon>Sphingomonadaceae</taxon>
        <taxon>Sphingobium</taxon>
    </lineage>
</organism>
<dbReference type="GO" id="GO:0003677">
    <property type="term" value="F:DNA binding"/>
    <property type="evidence" value="ECO:0007669"/>
    <property type="project" value="UniProtKB-KW"/>
</dbReference>
<gene>
    <name evidence="6" type="ORF">GGR43_004305</name>
</gene>
<dbReference type="InterPro" id="IPR036388">
    <property type="entry name" value="WH-like_DNA-bd_sf"/>
</dbReference>
<dbReference type="EMBL" id="JACIDT010000027">
    <property type="protein sequence ID" value="MBB3928560.1"/>
    <property type="molecule type" value="Genomic_DNA"/>
</dbReference>
<reference evidence="6 7" key="1">
    <citation type="submission" date="2020-08" db="EMBL/GenBank/DDBJ databases">
        <title>Genomic Encyclopedia of Type Strains, Phase IV (KMG-IV): sequencing the most valuable type-strain genomes for metagenomic binning, comparative biology and taxonomic classification.</title>
        <authorList>
            <person name="Goeker M."/>
        </authorList>
    </citation>
    <scope>NUCLEOTIDE SEQUENCE [LARGE SCALE GENOMIC DNA]</scope>
    <source>
        <strain evidence="6 7">DSM 26189</strain>
    </source>
</reference>
<comment type="caution">
    <text evidence="6">The sequence shown here is derived from an EMBL/GenBank/DDBJ whole genome shotgun (WGS) entry which is preliminary data.</text>
</comment>
<dbReference type="Gene3D" id="1.10.10.10">
    <property type="entry name" value="Winged helix-like DNA-binding domain superfamily/Winged helix DNA-binding domain"/>
    <property type="match status" value="1"/>
</dbReference>
<protein>
    <submittedName>
        <fullName evidence="6">DNA-binding transcriptional LysR family regulator</fullName>
    </submittedName>
</protein>
<evidence type="ECO:0000256" key="3">
    <source>
        <dbReference type="ARBA" id="ARBA00023125"/>
    </source>
</evidence>
<dbReference type="PANTHER" id="PTHR30118:SF6">
    <property type="entry name" value="HTH-TYPE TRANSCRIPTIONAL REGULATOR LEUO"/>
    <property type="match status" value="1"/>
</dbReference>
<dbReference type="InterPro" id="IPR036390">
    <property type="entry name" value="WH_DNA-bd_sf"/>
</dbReference>
<dbReference type="RefSeq" id="WP_188073836.1">
    <property type="nucleotide sequence ID" value="NZ_BSPS01000038.1"/>
</dbReference>
<dbReference type="Pfam" id="PF03466">
    <property type="entry name" value="LysR_substrate"/>
    <property type="match status" value="1"/>
</dbReference>
<evidence type="ECO:0000313" key="6">
    <source>
        <dbReference type="EMBL" id="MBB3928560.1"/>
    </source>
</evidence>
<keyword evidence="7" id="KW-1185">Reference proteome</keyword>
<dbReference type="SUPFAM" id="SSF46785">
    <property type="entry name" value="Winged helix' DNA-binding domain"/>
    <property type="match status" value="1"/>
</dbReference>
<dbReference type="InterPro" id="IPR000847">
    <property type="entry name" value="LysR_HTH_N"/>
</dbReference>
<proteinExistence type="inferred from homology"/>